<dbReference type="InterPro" id="IPR036318">
    <property type="entry name" value="FAD-bd_PCMH-like_sf"/>
</dbReference>
<evidence type="ECO:0000256" key="4">
    <source>
        <dbReference type="ARBA" id="ARBA00023002"/>
    </source>
</evidence>
<keyword evidence="2" id="KW-0285">Flavoprotein</keyword>
<reference evidence="5" key="1">
    <citation type="submission" date="2020-04" db="EMBL/GenBank/DDBJ databases">
        <title>Genome Assembly and Annotation of Botryosphaeria dothidea sdau 11-99, a Latent Pathogen of Apple Fruit Ring Rot in China.</title>
        <authorList>
            <person name="Yu C."/>
            <person name="Diao Y."/>
            <person name="Lu Q."/>
            <person name="Zhao J."/>
            <person name="Cui S."/>
            <person name="Peng C."/>
            <person name="He B."/>
            <person name="Liu H."/>
        </authorList>
    </citation>
    <scope>NUCLEOTIDE SEQUENCE [LARGE SCALE GENOMIC DNA]</scope>
    <source>
        <strain evidence="5">Sdau11-99</strain>
    </source>
</reference>
<dbReference type="Gene3D" id="3.30.465.10">
    <property type="match status" value="1"/>
</dbReference>
<keyword evidence="3" id="KW-0274">FAD</keyword>
<evidence type="ECO:0000313" key="6">
    <source>
        <dbReference type="Proteomes" id="UP000572817"/>
    </source>
</evidence>
<dbReference type="AlphaFoldDB" id="A0A8H4IUR7"/>
<evidence type="ECO:0000256" key="3">
    <source>
        <dbReference type="ARBA" id="ARBA00022827"/>
    </source>
</evidence>
<gene>
    <name evidence="5" type="ORF">GTA08_BOTSDO06110</name>
</gene>
<evidence type="ECO:0000256" key="1">
    <source>
        <dbReference type="ARBA" id="ARBA00005466"/>
    </source>
</evidence>
<dbReference type="InterPro" id="IPR050416">
    <property type="entry name" value="FAD-linked_Oxidoreductase"/>
</dbReference>
<dbReference type="GO" id="GO:0050660">
    <property type="term" value="F:flavin adenine dinucleotide binding"/>
    <property type="evidence" value="ECO:0007669"/>
    <property type="project" value="InterPro"/>
</dbReference>
<dbReference type="PANTHER" id="PTHR42973">
    <property type="entry name" value="BINDING OXIDOREDUCTASE, PUTATIVE (AFU_ORTHOLOGUE AFUA_1G17690)-RELATED"/>
    <property type="match status" value="1"/>
</dbReference>
<dbReference type="EMBL" id="WWBZ02000033">
    <property type="protein sequence ID" value="KAF4306709.1"/>
    <property type="molecule type" value="Genomic_DNA"/>
</dbReference>
<dbReference type="PANTHER" id="PTHR42973:SF13">
    <property type="entry name" value="FAD-BINDING PCMH-TYPE DOMAIN-CONTAINING PROTEIN"/>
    <property type="match status" value="1"/>
</dbReference>
<dbReference type="InterPro" id="IPR016169">
    <property type="entry name" value="FAD-bd_PCMH_sub2"/>
</dbReference>
<name>A0A8H4IUR7_9PEZI</name>
<accession>A0A8H4IUR7</accession>
<dbReference type="SUPFAM" id="SSF56176">
    <property type="entry name" value="FAD-binding/transporter-associated domain-like"/>
    <property type="match status" value="1"/>
</dbReference>
<keyword evidence="6" id="KW-1185">Reference proteome</keyword>
<proteinExistence type="inferred from homology"/>
<keyword evidence="4" id="KW-0560">Oxidoreductase</keyword>
<organism evidence="5 6">
    <name type="scientific">Botryosphaeria dothidea</name>
    <dbReference type="NCBI Taxonomy" id="55169"/>
    <lineage>
        <taxon>Eukaryota</taxon>
        <taxon>Fungi</taxon>
        <taxon>Dikarya</taxon>
        <taxon>Ascomycota</taxon>
        <taxon>Pezizomycotina</taxon>
        <taxon>Dothideomycetes</taxon>
        <taxon>Dothideomycetes incertae sedis</taxon>
        <taxon>Botryosphaeriales</taxon>
        <taxon>Botryosphaeriaceae</taxon>
        <taxon>Botryosphaeria</taxon>
    </lineage>
</organism>
<dbReference type="Gene3D" id="3.40.462.20">
    <property type="match status" value="1"/>
</dbReference>
<dbReference type="OrthoDB" id="2151789at2759"/>
<evidence type="ECO:0000256" key="2">
    <source>
        <dbReference type="ARBA" id="ARBA00022630"/>
    </source>
</evidence>
<comment type="caution">
    <text evidence="5">The sequence shown here is derived from an EMBL/GenBank/DDBJ whole genome shotgun (WGS) entry which is preliminary data.</text>
</comment>
<sequence>MLRWLIERLTCDTVKSFDLVFPNGTISRIESSEPDVFFALKEGLNRFGIVTAVEFLVHEQSLEVYKGGFVICDAINVDKVLNATASFDAENKDPRAQVITTLSGSAVGVTALVLFFYDGPEHHDSFAPFDDLEVAISTLRKQKFSDFVQSIPSRLVLNVRGAFHTGVTSSLTPTFLEAVKNETDSLGKAMAMHSGTVMSIDVEPFSHTFGKMAADSAFPHARSPLPLFLYFAWLSEDDDEFWYEAMRTSAEPFKNVAIAEGICLDEFTMYPNYALSNTTAEELYGIENAARLRSIKSKVDPNGIMDLAGGFLL</sequence>
<dbReference type="GO" id="GO:0016491">
    <property type="term" value="F:oxidoreductase activity"/>
    <property type="evidence" value="ECO:0007669"/>
    <property type="project" value="UniProtKB-KW"/>
</dbReference>
<dbReference type="Proteomes" id="UP000572817">
    <property type="component" value="Unassembled WGS sequence"/>
</dbReference>
<evidence type="ECO:0000313" key="5">
    <source>
        <dbReference type="EMBL" id="KAF4306709.1"/>
    </source>
</evidence>
<protein>
    <submittedName>
        <fullName evidence="5">Vacuolar protein sorting-associated protein 35</fullName>
    </submittedName>
</protein>
<comment type="similarity">
    <text evidence="1">Belongs to the oxygen-dependent FAD-linked oxidoreductase family.</text>
</comment>